<evidence type="ECO:0000256" key="1">
    <source>
        <dbReference type="ARBA" id="ARBA00022737"/>
    </source>
</evidence>
<evidence type="ECO:0000313" key="4">
    <source>
        <dbReference type="EMBL" id="TBL77683.1"/>
    </source>
</evidence>
<evidence type="ECO:0000259" key="3">
    <source>
        <dbReference type="PROSITE" id="PS50853"/>
    </source>
</evidence>
<dbReference type="Gene3D" id="2.60.40.10">
    <property type="entry name" value="Immunoglobulins"/>
    <property type="match status" value="2"/>
</dbReference>
<dbReference type="AlphaFoldDB" id="A0A4Q9DQ00"/>
<keyword evidence="5" id="KW-1185">Reference proteome</keyword>
<dbReference type="SMART" id="SM00060">
    <property type="entry name" value="FN3"/>
    <property type="match status" value="2"/>
</dbReference>
<evidence type="ECO:0000313" key="5">
    <source>
        <dbReference type="Proteomes" id="UP000293142"/>
    </source>
</evidence>
<name>A0A4Q9DQ00_9BACL</name>
<feature type="signal peptide" evidence="2">
    <location>
        <begin position="1"/>
        <end position="25"/>
    </location>
</feature>
<dbReference type="PANTHER" id="PTHR13817:SF166">
    <property type="entry name" value="NEURONAL IGCAM-RELATED"/>
    <property type="match status" value="1"/>
</dbReference>
<dbReference type="SUPFAM" id="SSF49265">
    <property type="entry name" value="Fibronectin type III"/>
    <property type="match status" value="2"/>
</dbReference>
<dbReference type="EMBL" id="SIRE01000011">
    <property type="protein sequence ID" value="TBL77683.1"/>
    <property type="molecule type" value="Genomic_DNA"/>
</dbReference>
<accession>A0A4Q9DQ00</accession>
<dbReference type="CDD" id="cd00063">
    <property type="entry name" value="FN3"/>
    <property type="match status" value="2"/>
</dbReference>
<proteinExistence type="predicted"/>
<keyword evidence="1" id="KW-0677">Repeat</keyword>
<dbReference type="InterPro" id="IPR036116">
    <property type="entry name" value="FN3_sf"/>
</dbReference>
<feature type="chain" id="PRO_5020374760" description="Fibronectin type-III domain-containing protein" evidence="2">
    <location>
        <begin position="26"/>
        <end position="440"/>
    </location>
</feature>
<protein>
    <recommendedName>
        <fullName evidence="3">Fibronectin type-III domain-containing protein</fullName>
    </recommendedName>
</protein>
<dbReference type="Proteomes" id="UP000293142">
    <property type="component" value="Unassembled WGS sequence"/>
</dbReference>
<gene>
    <name evidence="4" type="ORF">EYB31_16180</name>
</gene>
<dbReference type="InterPro" id="IPR050964">
    <property type="entry name" value="Striated_Muscle_Regulatory"/>
</dbReference>
<dbReference type="InterPro" id="IPR003961">
    <property type="entry name" value="FN3_dom"/>
</dbReference>
<dbReference type="PROSITE" id="PS50853">
    <property type="entry name" value="FN3"/>
    <property type="match status" value="1"/>
</dbReference>
<dbReference type="PANTHER" id="PTHR13817">
    <property type="entry name" value="TITIN"/>
    <property type="match status" value="1"/>
</dbReference>
<dbReference type="InterPro" id="IPR013783">
    <property type="entry name" value="Ig-like_fold"/>
</dbReference>
<organism evidence="4 5">
    <name type="scientific">Paenibacillus thalictri</name>
    <dbReference type="NCBI Taxonomy" id="2527873"/>
    <lineage>
        <taxon>Bacteria</taxon>
        <taxon>Bacillati</taxon>
        <taxon>Bacillota</taxon>
        <taxon>Bacilli</taxon>
        <taxon>Bacillales</taxon>
        <taxon>Paenibacillaceae</taxon>
        <taxon>Paenibacillus</taxon>
    </lineage>
</organism>
<sequence length="440" mass="47045">MKKICYLLAFAMTLLVLLPVSSAFAATVGQQLTSPEEGWKRYDDKDPAIVYTGSWTDQTISGAYKGALKATTYNVPAAIGSFASFEFVGTKIRLIGEYWTTTSTSIDVYIDDEFVQNISQRNGSVQTRQILNYEAIDLPNGKHSVKIINRTQLYLVIDAIDIDESGYLINPNIGISTNLTASGGNANVQLNWSVVSDATSYNIKRSATQNGPYTTIASNIESVNFIDTSVTNGNTYYYIVTAVNSNGEGGSSNEASATPKVGVTIPAAPLNLAASGGDTKVTLTWDAVVGATGYKVKRSTTPGGPYTTITSNVYGASFVDTSVVNGTTYYYIVTAINSAGESGNSNEASATPTAPTAPNTGRALLVIQLTNGVEKEFDLSMTEVNAFISWYEGKAAGTGTASFGIDKHDNNKGPFKSRKDYVIFDKIVSYEVNVYTPSVQ</sequence>
<feature type="domain" description="Fibronectin type-III" evidence="3">
    <location>
        <begin position="266"/>
        <end position="356"/>
    </location>
</feature>
<dbReference type="Gene3D" id="2.60.120.260">
    <property type="entry name" value="Galactose-binding domain-like"/>
    <property type="match status" value="1"/>
</dbReference>
<evidence type="ECO:0000256" key="2">
    <source>
        <dbReference type="SAM" id="SignalP"/>
    </source>
</evidence>
<reference evidence="4 5" key="1">
    <citation type="submission" date="2019-02" db="EMBL/GenBank/DDBJ databases">
        <title>Paenibacillus sp. nov., isolated from surface-sterilized tissue of Thalictrum simplex L.</title>
        <authorList>
            <person name="Tuo L."/>
        </authorList>
    </citation>
    <scope>NUCLEOTIDE SEQUENCE [LARGE SCALE GENOMIC DNA]</scope>
    <source>
        <strain evidence="4 5">N2SHLJ1</strain>
    </source>
</reference>
<keyword evidence="2" id="KW-0732">Signal</keyword>
<comment type="caution">
    <text evidence="4">The sequence shown here is derived from an EMBL/GenBank/DDBJ whole genome shotgun (WGS) entry which is preliminary data.</text>
</comment>